<name>A0A9Q9B0I6_9PEZI</name>
<proteinExistence type="predicted"/>
<dbReference type="EMBL" id="CP099423">
    <property type="protein sequence ID" value="USW54071.1"/>
    <property type="molecule type" value="Genomic_DNA"/>
</dbReference>
<dbReference type="Proteomes" id="UP001056384">
    <property type="component" value="Chromosome 6"/>
</dbReference>
<organism evidence="1 2">
    <name type="scientific">Septoria linicola</name>
    <dbReference type="NCBI Taxonomy" id="215465"/>
    <lineage>
        <taxon>Eukaryota</taxon>
        <taxon>Fungi</taxon>
        <taxon>Dikarya</taxon>
        <taxon>Ascomycota</taxon>
        <taxon>Pezizomycotina</taxon>
        <taxon>Dothideomycetes</taxon>
        <taxon>Dothideomycetidae</taxon>
        <taxon>Mycosphaerellales</taxon>
        <taxon>Mycosphaerellaceae</taxon>
        <taxon>Septoria</taxon>
    </lineage>
</organism>
<protein>
    <submittedName>
        <fullName evidence="1">Uncharacterized protein</fullName>
    </submittedName>
</protein>
<dbReference type="AlphaFoldDB" id="A0A9Q9B0I6"/>
<keyword evidence="2" id="KW-1185">Reference proteome</keyword>
<gene>
    <name evidence="1" type="ORF">Slin15195_G073900</name>
</gene>
<reference evidence="1" key="1">
    <citation type="submission" date="2022-06" db="EMBL/GenBank/DDBJ databases">
        <title>Complete genome sequences of two strains of the flax pathogen Septoria linicola.</title>
        <authorList>
            <person name="Lapalu N."/>
            <person name="Simon A."/>
            <person name="Demenou B."/>
            <person name="Paumier D."/>
            <person name="Guillot M.-P."/>
            <person name="Gout L."/>
            <person name="Valade R."/>
        </authorList>
    </citation>
    <scope>NUCLEOTIDE SEQUENCE</scope>
    <source>
        <strain evidence="1">SE15195</strain>
    </source>
</reference>
<evidence type="ECO:0000313" key="1">
    <source>
        <dbReference type="EMBL" id="USW54071.1"/>
    </source>
</evidence>
<sequence>MTLTGEAQEPLDILAGETSVSINAVVDAVIDGGGEIVRRVLRQQPPVDSVLQITIQRDLQACVWTWLEHSKEMDTPRAVQAVVDSAGFHGGPNCLLKILEHGARVCSTGSFAQVLADAIAQAVAKRSRYIVTALAQENAMTAEFFLLNTKLCLRQAIKTGDEDVVSALFETAASAMEVEDLLKVLEDSVGELIYAEEPKLAEFAFRSAKTKIQPELLLQLFRNTLIQSVARNAGRDSTIRGLLPIAKTFLPQDALTPILYTALEQAMMVKSNTALGYLLESAAKHLPWSIFAPLPQKTLELALIGGSLAAVERVLISGASVTEHVIQRAAEKLSKVVDEESQILDSLASTQRSQRHVSLYHDQAERQAEFYYSAYS</sequence>
<evidence type="ECO:0000313" key="2">
    <source>
        <dbReference type="Proteomes" id="UP001056384"/>
    </source>
</evidence>
<accession>A0A9Q9B0I6</accession>